<reference evidence="1 2" key="1">
    <citation type="journal article" date="2013" name="Genome Announc.">
        <title>Draft Genome Sequence of the Cellulolytic Bacterium Clostridium papyrosolvens C7 (ATCC 700395).</title>
        <authorList>
            <person name="Zepeda V."/>
            <person name="Dassa B."/>
            <person name="Borovok I."/>
            <person name="Lamed R."/>
            <person name="Bayer E.A."/>
            <person name="Cate J.H."/>
        </authorList>
    </citation>
    <scope>NUCLEOTIDE SEQUENCE [LARGE SCALE GENOMIC DNA]</scope>
    <source>
        <strain evidence="1 2">C7</strain>
    </source>
</reference>
<dbReference type="AlphaFoldDB" id="U4R5P4"/>
<comment type="caution">
    <text evidence="1">The sequence shown here is derived from an EMBL/GenBank/DDBJ whole genome shotgun (WGS) entry which is preliminary data.</text>
</comment>
<accession>U4R5P4</accession>
<dbReference type="RefSeq" id="WP_020814087.1">
    <property type="nucleotide sequence ID" value="NZ_ATAY01000013.1"/>
</dbReference>
<proteinExistence type="predicted"/>
<protein>
    <submittedName>
        <fullName evidence="1">Uncharacterized protein</fullName>
    </submittedName>
</protein>
<dbReference type="EMBL" id="ATAY01000013">
    <property type="protein sequence ID" value="EPR13908.1"/>
    <property type="molecule type" value="Genomic_DNA"/>
</dbReference>
<organism evidence="1 2">
    <name type="scientific">Ruminiclostridium papyrosolvens C7</name>
    <dbReference type="NCBI Taxonomy" id="1330534"/>
    <lineage>
        <taxon>Bacteria</taxon>
        <taxon>Bacillati</taxon>
        <taxon>Bacillota</taxon>
        <taxon>Clostridia</taxon>
        <taxon>Eubacteriales</taxon>
        <taxon>Oscillospiraceae</taxon>
        <taxon>Ruminiclostridium</taxon>
    </lineage>
</organism>
<dbReference type="PATRIC" id="fig|1330534.3.peg.451"/>
<name>U4R5P4_9FIRM</name>
<dbReference type="Proteomes" id="UP000016860">
    <property type="component" value="Unassembled WGS sequence"/>
</dbReference>
<sequence>MKIIQKYFFFQNHFSEFCSEKTGGMGENPPIYVQKTAPFWGGYVRRQE</sequence>
<gene>
    <name evidence="1" type="ORF">L323_02240</name>
</gene>
<dbReference type="STRING" id="1330534.L323_02240"/>
<evidence type="ECO:0000313" key="1">
    <source>
        <dbReference type="EMBL" id="EPR13908.1"/>
    </source>
</evidence>
<evidence type="ECO:0000313" key="2">
    <source>
        <dbReference type="Proteomes" id="UP000016860"/>
    </source>
</evidence>